<name>A0ABD3W6G7_SINWO</name>
<evidence type="ECO:0000256" key="2">
    <source>
        <dbReference type="ARBA" id="ARBA00022692"/>
    </source>
</evidence>
<evidence type="ECO:0000256" key="3">
    <source>
        <dbReference type="ARBA" id="ARBA00022989"/>
    </source>
</evidence>
<dbReference type="Gene3D" id="1.20.1250.20">
    <property type="entry name" value="MFS general substrate transporter like domains"/>
    <property type="match status" value="1"/>
</dbReference>
<comment type="subcellular location">
    <subcellularLocation>
        <location evidence="1">Membrane</location>
        <topology evidence="1">Multi-pass membrane protein</topology>
    </subcellularLocation>
</comment>
<evidence type="ECO:0000256" key="1">
    <source>
        <dbReference type="ARBA" id="ARBA00004141"/>
    </source>
</evidence>
<dbReference type="Proteomes" id="UP001634394">
    <property type="component" value="Unassembled WGS sequence"/>
</dbReference>
<feature type="transmembrane region" description="Helical" evidence="5">
    <location>
        <begin position="149"/>
        <end position="176"/>
    </location>
</feature>
<dbReference type="SUPFAM" id="SSF103473">
    <property type="entry name" value="MFS general substrate transporter"/>
    <property type="match status" value="1"/>
</dbReference>
<feature type="transmembrane region" description="Helical" evidence="5">
    <location>
        <begin position="218"/>
        <end position="239"/>
    </location>
</feature>
<dbReference type="PANTHER" id="PTHR23507:SF1">
    <property type="entry name" value="FI18259P1-RELATED"/>
    <property type="match status" value="1"/>
</dbReference>
<keyword evidence="4 5" id="KW-0472">Membrane</keyword>
<evidence type="ECO:0000313" key="8">
    <source>
        <dbReference type="Proteomes" id="UP001634394"/>
    </source>
</evidence>
<feature type="transmembrane region" description="Helical" evidence="5">
    <location>
        <begin position="275"/>
        <end position="293"/>
    </location>
</feature>
<keyword evidence="2 5" id="KW-0812">Transmembrane</keyword>
<gene>
    <name evidence="7" type="ORF">ACJMK2_042166</name>
</gene>
<dbReference type="PROSITE" id="PS50850">
    <property type="entry name" value="MFS"/>
    <property type="match status" value="1"/>
</dbReference>
<dbReference type="InterPro" id="IPR020846">
    <property type="entry name" value="MFS_dom"/>
</dbReference>
<protein>
    <recommendedName>
        <fullName evidence="6">Major facilitator superfamily (MFS) profile domain-containing protein</fullName>
    </recommendedName>
</protein>
<dbReference type="AlphaFoldDB" id="A0ABD3W6G7"/>
<feature type="transmembrane region" description="Helical" evidence="5">
    <location>
        <begin position="368"/>
        <end position="390"/>
    </location>
</feature>
<dbReference type="Pfam" id="PF07690">
    <property type="entry name" value="MFS_1"/>
    <property type="match status" value="1"/>
</dbReference>
<evidence type="ECO:0000256" key="4">
    <source>
        <dbReference type="ARBA" id="ARBA00023136"/>
    </source>
</evidence>
<sequence length="476" mass="51102">MKQSELKPLLEPNSDNVRAIRPVHFLIVPVILVQTFGLVINSYISTEYVRAYFQSTLIGSNETDKDNITGCNSDTSNPLYQSYVTVQQETSRWSMYFTLASGIPAVFSSIVIGTYADRLGRRLVLLSVAFGVLVKSGVLTAVIKLNANLIYILIGSFIDGCAGGAFSFLAGTFSYVADITKAGKPRAFAIIAVELVNSIAGTAASFGTGYFIPILGYFYSMVLATSCICIAVLIIICGIPETCRKKKPTTRTTICSTIGKSVEFYVSKQYYGKRWKYSVLLISFCFAALGGVGKASVETLYLLGAPLCWDSVKVGIFGTVKKGVESVFGILISPLLLKCLSSEMLTILGLVSTTGSMVLEGLAKSETVFFIVPAVGVLGILAFPMIRSIMSAMTPHERQGSLFAGICAVETVCSLVSSIISKETYIATVSIMSGFVFLTSAAQTTIAIMLLVIYLLGSRPSAKEENIGQINNSHIS</sequence>
<proteinExistence type="predicted"/>
<keyword evidence="8" id="KW-1185">Reference proteome</keyword>
<evidence type="ECO:0000256" key="5">
    <source>
        <dbReference type="SAM" id="Phobius"/>
    </source>
</evidence>
<dbReference type="EMBL" id="JBJQND010000008">
    <property type="protein sequence ID" value="KAL3869492.1"/>
    <property type="molecule type" value="Genomic_DNA"/>
</dbReference>
<feature type="transmembrane region" description="Helical" evidence="5">
    <location>
        <begin position="188"/>
        <end position="212"/>
    </location>
</feature>
<reference evidence="7 8" key="1">
    <citation type="submission" date="2024-11" db="EMBL/GenBank/DDBJ databases">
        <title>Chromosome-level genome assembly of the freshwater bivalve Anodonta woodiana.</title>
        <authorList>
            <person name="Chen X."/>
        </authorList>
    </citation>
    <scope>NUCLEOTIDE SEQUENCE [LARGE SCALE GENOMIC DNA]</scope>
    <source>
        <strain evidence="7">MN2024</strain>
        <tissue evidence="7">Gills</tissue>
    </source>
</reference>
<organism evidence="7 8">
    <name type="scientific">Sinanodonta woodiana</name>
    <name type="common">Chinese pond mussel</name>
    <name type="synonym">Anodonta woodiana</name>
    <dbReference type="NCBI Taxonomy" id="1069815"/>
    <lineage>
        <taxon>Eukaryota</taxon>
        <taxon>Metazoa</taxon>
        <taxon>Spiralia</taxon>
        <taxon>Lophotrochozoa</taxon>
        <taxon>Mollusca</taxon>
        <taxon>Bivalvia</taxon>
        <taxon>Autobranchia</taxon>
        <taxon>Heteroconchia</taxon>
        <taxon>Palaeoheterodonta</taxon>
        <taxon>Unionida</taxon>
        <taxon>Unionoidea</taxon>
        <taxon>Unionidae</taxon>
        <taxon>Unioninae</taxon>
        <taxon>Sinanodonta</taxon>
    </lineage>
</organism>
<feature type="domain" description="Major facilitator superfamily (MFS) profile" evidence="6">
    <location>
        <begin position="30"/>
        <end position="459"/>
    </location>
</feature>
<feature type="transmembrane region" description="Helical" evidence="5">
    <location>
        <begin position="426"/>
        <end position="456"/>
    </location>
</feature>
<keyword evidence="3 5" id="KW-1133">Transmembrane helix</keyword>
<dbReference type="InterPro" id="IPR011701">
    <property type="entry name" value="MFS"/>
</dbReference>
<dbReference type="InterPro" id="IPR005829">
    <property type="entry name" value="Sugar_transporter_CS"/>
</dbReference>
<dbReference type="GO" id="GO:0016020">
    <property type="term" value="C:membrane"/>
    <property type="evidence" value="ECO:0007669"/>
    <property type="project" value="UniProtKB-SubCell"/>
</dbReference>
<feature type="transmembrane region" description="Helical" evidence="5">
    <location>
        <begin position="93"/>
        <end position="116"/>
    </location>
</feature>
<evidence type="ECO:0000313" key="7">
    <source>
        <dbReference type="EMBL" id="KAL3869492.1"/>
    </source>
</evidence>
<dbReference type="PROSITE" id="PS00216">
    <property type="entry name" value="SUGAR_TRANSPORT_1"/>
    <property type="match status" value="1"/>
</dbReference>
<dbReference type="InterPro" id="IPR036259">
    <property type="entry name" value="MFS_trans_sf"/>
</dbReference>
<feature type="transmembrane region" description="Helical" evidence="5">
    <location>
        <begin position="123"/>
        <end position="143"/>
    </location>
</feature>
<evidence type="ECO:0000259" key="6">
    <source>
        <dbReference type="PROSITE" id="PS50850"/>
    </source>
</evidence>
<dbReference type="PANTHER" id="PTHR23507">
    <property type="entry name" value="ZGC:174356"/>
    <property type="match status" value="1"/>
</dbReference>
<comment type="caution">
    <text evidence="7">The sequence shown here is derived from an EMBL/GenBank/DDBJ whole genome shotgun (WGS) entry which is preliminary data.</text>
</comment>
<accession>A0ABD3W6G7</accession>
<feature type="transmembrane region" description="Helical" evidence="5">
    <location>
        <begin position="402"/>
        <end position="420"/>
    </location>
</feature>
<feature type="transmembrane region" description="Helical" evidence="5">
    <location>
        <begin position="23"/>
        <end position="44"/>
    </location>
</feature>